<dbReference type="PATRIC" id="fig|889306.3.peg.1052"/>
<sequence>MAVLAIALIVQAKWVLNLFAPFMMMLLTPYLHYSSKAKNILLAEGAAEKEGRSVLDENEWILKRDSGFFNEFKFVNHCGEYIGSLRPVNVPRWMYFAGAIINRSEQFFSVAHGIFDSHGRPVTAYRAKKSHKMTTLEIRNEHGVTVGFYEEQRYKSLIKAKGVLMNANREVILEASTSSMAGDFNLTDENDRFFASYRHGFFDYAMAEPFKNDQTTNQLVKVGKDLTRDEKVLLAALICYWMRNIY</sequence>
<reference evidence="1 2" key="1">
    <citation type="submission" date="2015-01" db="EMBL/GenBank/DDBJ databases">
        <title>Genome sequencing of Jeotgalibacillus soli.</title>
        <authorList>
            <person name="Goh K.M."/>
            <person name="Chan K.-G."/>
            <person name="Yaakop A.S."/>
            <person name="Ee R."/>
            <person name="Gan H.M."/>
            <person name="Chan C.S."/>
        </authorList>
    </citation>
    <scope>NUCLEOTIDE SEQUENCE [LARGE SCALE GENOMIC DNA]</scope>
    <source>
        <strain evidence="1 2">P9</strain>
    </source>
</reference>
<gene>
    <name evidence="1" type="ORF">KP78_10470</name>
</gene>
<name>A0A0C2S6D4_9BACL</name>
<dbReference type="OrthoDB" id="2961259at2"/>
<keyword evidence="2" id="KW-1185">Reference proteome</keyword>
<dbReference type="RefSeq" id="WP_041086812.1">
    <property type="nucleotide sequence ID" value="NZ_JXRP01000009.1"/>
</dbReference>
<evidence type="ECO:0000313" key="2">
    <source>
        <dbReference type="Proteomes" id="UP000031938"/>
    </source>
</evidence>
<accession>A0A0C2S6D4</accession>
<evidence type="ECO:0000313" key="1">
    <source>
        <dbReference type="EMBL" id="KIL49579.1"/>
    </source>
</evidence>
<dbReference type="Proteomes" id="UP000031938">
    <property type="component" value="Unassembled WGS sequence"/>
</dbReference>
<comment type="caution">
    <text evidence="1">The sequence shown here is derived from an EMBL/GenBank/DDBJ whole genome shotgun (WGS) entry which is preliminary data.</text>
</comment>
<protein>
    <submittedName>
        <fullName evidence="1">Uncharacterized protein</fullName>
    </submittedName>
</protein>
<proteinExistence type="predicted"/>
<organism evidence="1 2">
    <name type="scientific">Jeotgalibacillus soli</name>
    <dbReference type="NCBI Taxonomy" id="889306"/>
    <lineage>
        <taxon>Bacteria</taxon>
        <taxon>Bacillati</taxon>
        <taxon>Bacillota</taxon>
        <taxon>Bacilli</taxon>
        <taxon>Bacillales</taxon>
        <taxon>Caryophanaceae</taxon>
        <taxon>Jeotgalibacillus</taxon>
    </lineage>
</organism>
<dbReference type="EMBL" id="JXRP01000009">
    <property type="protein sequence ID" value="KIL49579.1"/>
    <property type="molecule type" value="Genomic_DNA"/>
</dbReference>
<dbReference type="STRING" id="889306.KP78_10470"/>
<dbReference type="AlphaFoldDB" id="A0A0C2S6D4"/>